<evidence type="ECO:0000256" key="1">
    <source>
        <dbReference type="SAM" id="SignalP"/>
    </source>
</evidence>
<protein>
    <submittedName>
        <fullName evidence="2">Uncharacterized protein</fullName>
    </submittedName>
</protein>
<sequence length="159" mass="17283">MKSSVLACLALLSVSARAAPTPARVSPSLGVDWASVPGVKSLNFGSYKDTPYLRDAGYFKKAATELDRQWSAQGQKGRCNVKTAEIVSFSMTKAAELPLLENTVLAQIRTRMKVQPLGADSPPKFFQITGPGKTAFMSFSRVFLPDQPPVLTLRTCQMQ</sequence>
<keyword evidence="3" id="KW-1185">Reference proteome</keyword>
<feature type="chain" id="PRO_5012912956" evidence="1">
    <location>
        <begin position="19"/>
        <end position="159"/>
    </location>
</feature>
<reference evidence="2 3" key="1">
    <citation type="submission" date="2017-04" db="EMBL/GenBank/DDBJ databases">
        <authorList>
            <person name="Afonso C.L."/>
            <person name="Miller P.J."/>
            <person name="Scott M.A."/>
            <person name="Spackman E."/>
            <person name="Goraichik I."/>
            <person name="Dimitrov K.M."/>
            <person name="Suarez D.L."/>
            <person name="Swayne D.E."/>
        </authorList>
    </citation>
    <scope>NUCLEOTIDE SEQUENCE [LARGE SCALE GENOMIC DNA]</scope>
    <source>
        <strain evidence="2 3">KR-140</strain>
    </source>
</reference>
<dbReference type="Proteomes" id="UP000192582">
    <property type="component" value="Unassembled WGS sequence"/>
</dbReference>
<evidence type="ECO:0000313" key="3">
    <source>
        <dbReference type="Proteomes" id="UP000192582"/>
    </source>
</evidence>
<dbReference type="AlphaFoldDB" id="A0A1W1V9H1"/>
<accession>A0A1W1V9H1</accession>
<dbReference type="EMBL" id="FWWU01000009">
    <property type="protein sequence ID" value="SMB89978.1"/>
    <property type="molecule type" value="Genomic_DNA"/>
</dbReference>
<dbReference type="OrthoDB" id="9938717at2"/>
<organism evidence="2 3">
    <name type="scientific">Deinococcus hopiensis KR-140</name>
    <dbReference type="NCBI Taxonomy" id="695939"/>
    <lineage>
        <taxon>Bacteria</taxon>
        <taxon>Thermotogati</taxon>
        <taxon>Deinococcota</taxon>
        <taxon>Deinococci</taxon>
        <taxon>Deinococcales</taxon>
        <taxon>Deinococcaceae</taxon>
        <taxon>Deinococcus</taxon>
    </lineage>
</organism>
<feature type="signal peptide" evidence="1">
    <location>
        <begin position="1"/>
        <end position="18"/>
    </location>
</feature>
<proteinExistence type="predicted"/>
<evidence type="ECO:0000313" key="2">
    <source>
        <dbReference type="EMBL" id="SMB89978.1"/>
    </source>
</evidence>
<name>A0A1W1V9H1_9DEIO</name>
<gene>
    <name evidence="2" type="ORF">SAMN00790413_00609</name>
</gene>
<keyword evidence="1" id="KW-0732">Signal</keyword>
<dbReference type="RefSeq" id="WP_139806829.1">
    <property type="nucleotide sequence ID" value="NZ_FWWU01000009.1"/>
</dbReference>